<evidence type="ECO:0000259" key="3">
    <source>
        <dbReference type="Pfam" id="PF09995"/>
    </source>
</evidence>
<dbReference type="GO" id="GO:0016491">
    <property type="term" value="F:oxidoreductase activity"/>
    <property type="evidence" value="ECO:0007669"/>
    <property type="project" value="InterPro"/>
</dbReference>
<dbReference type="OrthoDB" id="6361347at2759"/>
<keyword evidence="2" id="KW-0472">Membrane</keyword>
<dbReference type="InterPro" id="IPR018713">
    <property type="entry name" value="MPAB/Lcp_cat_dom"/>
</dbReference>
<organism evidence="4 5">
    <name type="scientific">Ustilago trichophora</name>
    <dbReference type="NCBI Taxonomy" id="86804"/>
    <lineage>
        <taxon>Eukaryota</taxon>
        <taxon>Fungi</taxon>
        <taxon>Dikarya</taxon>
        <taxon>Basidiomycota</taxon>
        <taxon>Ustilaginomycotina</taxon>
        <taxon>Ustilaginomycetes</taxon>
        <taxon>Ustilaginales</taxon>
        <taxon>Ustilaginaceae</taxon>
        <taxon>Ustilago</taxon>
    </lineage>
</organism>
<accession>A0A5C3EB48</accession>
<dbReference type="EMBL" id="OOIN01000015">
    <property type="protein sequence ID" value="SPO26861.1"/>
    <property type="molecule type" value="Genomic_DNA"/>
</dbReference>
<protein>
    <recommendedName>
        <fullName evidence="3">ER-bound oxygenase mpaB/mpaB'/Rubber oxygenase catalytic domain-containing protein</fullName>
    </recommendedName>
</protein>
<reference evidence="4 5" key="1">
    <citation type="submission" date="2018-03" db="EMBL/GenBank/DDBJ databases">
        <authorList>
            <person name="Guldener U."/>
        </authorList>
    </citation>
    <scope>NUCLEOTIDE SEQUENCE [LARGE SCALE GENOMIC DNA]</scope>
    <source>
        <strain evidence="4 5">NBRC100155</strain>
    </source>
</reference>
<feature type="region of interest" description="Disordered" evidence="1">
    <location>
        <begin position="384"/>
        <end position="408"/>
    </location>
</feature>
<evidence type="ECO:0000313" key="5">
    <source>
        <dbReference type="Proteomes" id="UP000324022"/>
    </source>
</evidence>
<dbReference type="PANTHER" id="PTHR37539">
    <property type="entry name" value="SECRETED PROTEIN-RELATED"/>
    <property type="match status" value="1"/>
</dbReference>
<feature type="transmembrane region" description="Helical" evidence="2">
    <location>
        <begin position="706"/>
        <end position="727"/>
    </location>
</feature>
<feature type="transmembrane region" description="Helical" evidence="2">
    <location>
        <begin position="601"/>
        <end position="620"/>
    </location>
</feature>
<dbReference type="AlphaFoldDB" id="A0A5C3EB48"/>
<name>A0A5C3EB48_9BASI</name>
<keyword evidence="5" id="KW-1185">Reference proteome</keyword>
<proteinExistence type="predicted"/>
<feature type="domain" description="ER-bound oxygenase mpaB/mpaB'/Rubber oxygenase catalytic" evidence="3">
    <location>
        <begin position="348"/>
        <end position="602"/>
    </location>
</feature>
<feature type="transmembrane region" description="Helical" evidence="2">
    <location>
        <begin position="13"/>
        <end position="35"/>
    </location>
</feature>
<dbReference type="PANTHER" id="PTHR37539:SF1">
    <property type="entry name" value="ER-BOUND OXYGENASE MPAB_MPAB'_RUBBER OXYGENASE CATALYTIC DOMAIN-CONTAINING PROTEIN"/>
    <property type="match status" value="1"/>
</dbReference>
<keyword evidence="2" id="KW-1133">Transmembrane helix</keyword>
<evidence type="ECO:0000256" key="1">
    <source>
        <dbReference type="SAM" id="MobiDB-lite"/>
    </source>
</evidence>
<dbReference type="Proteomes" id="UP000324022">
    <property type="component" value="Unassembled WGS sequence"/>
</dbReference>
<gene>
    <name evidence="4" type="ORF">UTRI_04175_B</name>
</gene>
<keyword evidence="2" id="KW-0812">Transmembrane</keyword>
<evidence type="ECO:0000256" key="2">
    <source>
        <dbReference type="SAM" id="Phobius"/>
    </source>
</evidence>
<evidence type="ECO:0000313" key="4">
    <source>
        <dbReference type="EMBL" id="SPO26861.1"/>
    </source>
</evidence>
<dbReference type="Pfam" id="PF09995">
    <property type="entry name" value="MPAB_Lcp_cat"/>
    <property type="match status" value="1"/>
</dbReference>
<dbReference type="InterPro" id="IPR037473">
    <property type="entry name" value="Lcp-like"/>
</dbReference>
<sequence>MLGISLSQLEGDVLAQLCTPTFAWTAIFALLLLLVPAARHMAVEVVCQIYVTLVHRPYRSSPTDYLFSKAEAPLPLTNSIWSRIQASTTLKWRAQRAGLRHEKQVNWNLPNAVKDGDMIEAWDRIAEWDQQCLHPHKLEQLRRYGDPTADNALEYLDSLRAPDKQASTDTLQKIFDQASTKNTSKGDRATCHFWNAIDRRPPPGAGALGLDWYQSRYGSRAVNSLEQWPRYSSTSQEEPSRTLPIWSPSGYSPIDAQDELEELEAEAEVLRHGQDVFYRYAGPMLTVLLHFSLAGGFASPRITEVLKQTAYLVPSAAGRGKDPKSSESSALPTIEDLKNMFNVDKPRADRTWNRLLETTQFVLDVVENAGSLHPPSFNVTPFASPTSASTTQKAGYAPPAPPENGGQGWQSAVRVRLLHANVRRRVLKLAQRQSNDTLGPNKMVYDLEKNGVPINQEDMLGTLCAFSSAPLAMLQRIGITPTAQERKDYIALWRHVGFYMGIEPALLRRAFCDPQAADRTLWCTILHLFNKVEILDGQQEDGKGAVGPRMQGPTIPVLIACADRPPFHTPLSAHVAISRRLLGKSLADSLALPASSAKREVLTDIAFLGMQIPILFGAIYPRSGWEKRKLELARPLLRRLIVFSFGNKRTKFEMPSHSPSLANSEARNGERVNVETQSNSHIEVPEDKEQNIQLVRQWRWLMREMFAIFFLIGSIAVALIAAAYAYVPHHLGFRM</sequence>